<dbReference type="EMBL" id="ML119053">
    <property type="protein sequence ID" value="ROT40085.1"/>
    <property type="molecule type" value="Genomic_DNA"/>
</dbReference>
<keyword evidence="3 5" id="KW-1133">Transmembrane helix</keyword>
<evidence type="ECO:0000256" key="2">
    <source>
        <dbReference type="ARBA" id="ARBA00022692"/>
    </source>
</evidence>
<dbReference type="GO" id="GO:0016020">
    <property type="term" value="C:membrane"/>
    <property type="evidence" value="ECO:0007669"/>
    <property type="project" value="UniProtKB-SubCell"/>
</dbReference>
<dbReference type="FunFam" id="3.30.750.24:FF:000024">
    <property type="entry name" value="Sulfate permease 2"/>
    <property type="match status" value="1"/>
</dbReference>
<reference evidence="7 8" key="1">
    <citation type="journal article" date="2018" name="Mol. Ecol.">
        <title>The obligate alkalophilic soda-lake fungus Sodiomyces alkalinus has shifted to a protein diet.</title>
        <authorList>
            <person name="Grum-Grzhimaylo A.A."/>
            <person name="Falkoski D.L."/>
            <person name="van den Heuvel J."/>
            <person name="Valero-Jimenez C.A."/>
            <person name="Min B."/>
            <person name="Choi I.G."/>
            <person name="Lipzen A."/>
            <person name="Daum C.G."/>
            <person name="Aanen D.K."/>
            <person name="Tsang A."/>
            <person name="Henrissat B."/>
            <person name="Bilanenko E.N."/>
            <person name="de Vries R.P."/>
            <person name="van Kan J.A.L."/>
            <person name="Grigoriev I.V."/>
            <person name="Debets A.J.M."/>
        </authorList>
    </citation>
    <scope>NUCLEOTIDE SEQUENCE [LARGE SCALE GENOMIC DNA]</scope>
    <source>
        <strain evidence="7 8">F11</strain>
    </source>
</reference>
<protein>
    <submittedName>
        <fullName evidence="7">Sulfate permease</fullName>
    </submittedName>
</protein>
<sequence length="794" mass="87141">MGSRAGNALAKVLGIKLPEPGETEELLREESVLSTGSFAEEPPTSAEWLRELVPDRTACVNYVTSLFPFVNWVGYYNLKWFTGDLVAGITVGAVVVPQGMAYAILANLASEFGLYSSFMGVIIYCSDAPLRPVAVLSTVVGNIVARTRDQFPQYEPHHIASAVAIVSGSIVLFIGLVRLGWMIDIIPLTSLPAFMTGSAITIPVGQIPSMMGMTEFPTREAPYLVIINIPKHLGDSKIDAAMGLTALSLLYVIRAACSYAARRWPARQWTFFFLSTLRTAFVIMLYTMISWLVNRTRRGDPLFKILGEVPRGFQDAGVPKIDTTLIRSFASDLPATVIVLVIKHIPISKSFGRVNNYTIDPSQEFVAIGVTNVLAPFLGGYPSTVSFSRTAIKSKAGVRTPFAGVITCIVVLLAIHALTSVFFYIPNASLSAVIIHTVGDLITPPDTVYRFWLVSPLEVFMFFLGVLVTVFSSIKDDIYATRILRGRGRFLGKVKIHSVIGDHIIGEDHREILGKYGTFDADARKTAARNVFLPIDHGDGSNPQVEVDNPYPGIFIYRFLEGFNYPNAAHSLEYLCEYIFKRTHRTDMETHEKLGDPSKAAAERHAAEGRPTLKAVTLDFSSVNNIDITSVQRLIDVRNQLDRYAAPDVVDWHFACINNRWTKRALAAAGFGYRTVHETNADQRHPPRRRKSIFSVAEIGGSDSAAAMAEKEEGRIDRITDAIFDDGRGGVSAAGGRDAYGEQMEAIVQRKGVAVAGVNRPLFHVDLTNALQSAIANVEAREGEDMEEGKMPSP</sequence>
<dbReference type="Gene3D" id="3.30.750.24">
    <property type="entry name" value="STAS domain"/>
    <property type="match status" value="1"/>
</dbReference>
<dbReference type="NCBIfam" id="TIGR00815">
    <property type="entry name" value="sulP"/>
    <property type="match status" value="1"/>
</dbReference>
<feature type="transmembrane region" description="Helical" evidence="5">
    <location>
        <begin position="240"/>
        <end position="257"/>
    </location>
</feature>
<proteinExistence type="predicted"/>
<dbReference type="OrthoDB" id="288203at2759"/>
<dbReference type="InterPro" id="IPR001902">
    <property type="entry name" value="SLC26A/SulP_fam"/>
</dbReference>
<evidence type="ECO:0000259" key="6">
    <source>
        <dbReference type="PROSITE" id="PS50801"/>
    </source>
</evidence>
<dbReference type="Pfam" id="PF00916">
    <property type="entry name" value="Sulfate_transp"/>
    <property type="match status" value="1"/>
</dbReference>
<evidence type="ECO:0000256" key="5">
    <source>
        <dbReference type="SAM" id="Phobius"/>
    </source>
</evidence>
<evidence type="ECO:0000313" key="7">
    <source>
        <dbReference type="EMBL" id="ROT40085.1"/>
    </source>
</evidence>
<dbReference type="PROSITE" id="PS50801">
    <property type="entry name" value="STAS"/>
    <property type="match status" value="1"/>
</dbReference>
<feature type="transmembrane region" description="Helical" evidence="5">
    <location>
        <begin position="269"/>
        <end position="293"/>
    </location>
</feature>
<dbReference type="AlphaFoldDB" id="A0A3N2Q0E5"/>
<evidence type="ECO:0000256" key="4">
    <source>
        <dbReference type="ARBA" id="ARBA00023136"/>
    </source>
</evidence>
<feature type="domain" description="STAS" evidence="6">
    <location>
        <begin position="552"/>
        <end position="671"/>
    </location>
</feature>
<dbReference type="STRING" id="1314773.A0A3N2Q0E5"/>
<organism evidence="7 8">
    <name type="scientific">Sodiomyces alkalinus (strain CBS 110278 / VKM F-3762 / F11)</name>
    <name type="common">Alkaliphilic filamentous fungus</name>
    <dbReference type="NCBI Taxonomy" id="1314773"/>
    <lineage>
        <taxon>Eukaryota</taxon>
        <taxon>Fungi</taxon>
        <taxon>Dikarya</taxon>
        <taxon>Ascomycota</taxon>
        <taxon>Pezizomycotina</taxon>
        <taxon>Sordariomycetes</taxon>
        <taxon>Hypocreomycetidae</taxon>
        <taxon>Glomerellales</taxon>
        <taxon>Plectosphaerellaceae</taxon>
        <taxon>Sodiomyces</taxon>
    </lineage>
</organism>
<comment type="subcellular location">
    <subcellularLocation>
        <location evidence="1">Membrane</location>
        <topology evidence="1">Multi-pass membrane protein</topology>
    </subcellularLocation>
</comment>
<gene>
    <name evidence="7" type="ORF">SODALDRAFT_339378</name>
</gene>
<dbReference type="InterPro" id="IPR036513">
    <property type="entry name" value="STAS_dom_sf"/>
</dbReference>
<keyword evidence="2 5" id="KW-0812">Transmembrane</keyword>
<keyword evidence="8" id="KW-1185">Reference proteome</keyword>
<dbReference type="GeneID" id="39581331"/>
<dbReference type="RefSeq" id="XP_028467891.1">
    <property type="nucleotide sequence ID" value="XM_028612853.1"/>
</dbReference>
<dbReference type="PANTHER" id="PTHR11814">
    <property type="entry name" value="SULFATE TRANSPORTER"/>
    <property type="match status" value="1"/>
</dbReference>
<accession>A0A3N2Q0E5</accession>
<evidence type="ECO:0000313" key="8">
    <source>
        <dbReference type="Proteomes" id="UP000272025"/>
    </source>
</evidence>
<feature type="transmembrane region" description="Helical" evidence="5">
    <location>
        <begin position="188"/>
        <end position="207"/>
    </location>
</feature>
<feature type="transmembrane region" description="Helical" evidence="5">
    <location>
        <begin position="85"/>
        <end position="105"/>
    </location>
</feature>
<dbReference type="Proteomes" id="UP000272025">
    <property type="component" value="Unassembled WGS sequence"/>
</dbReference>
<dbReference type="CDD" id="cd07042">
    <property type="entry name" value="STAS_SulP_like_sulfate_transporter"/>
    <property type="match status" value="1"/>
</dbReference>
<evidence type="ECO:0000256" key="3">
    <source>
        <dbReference type="ARBA" id="ARBA00022989"/>
    </source>
</evidence>
<feature type="transmembrane region" description="Helical" evidence="5">
    <location>
        <begin position="159"/>
        <end position="181"/>
    </location>
</feature>
<dbReference type="GO" id="GO:0055085">
    <property type="term" value="P:transmembrane transport"/>
    <property type="evidence" value="ECO:0007669"/>
    <property type="project" value="InterPro"/>
</dbReference>
<keyword evidence="4 5" id="KW-0472">Membrane</keyword>
<dbReference type="InterPro" id="IPR011547">
    <property type="entry name" value="SLC26A/SulP_dom"/>
</dbReference>
<feature type="transmembrane region" description="Helical" evidence="5">
    <location>
        <begin position="402"/>
        <end position="425"/>
    </location>
</feature>
<feature type="transmembrane region" description="Helical" evidence="5">
    <location>
        <begin position="451"/>
        <end position="474"/>
    </location>
</feature>
<evidence type="ECO:0000256" key="1">
    <source>
        <dbReference type="ARBA" id="ARBA00004141"/>
    </source>
</evidence>
<dbReference type="InterPro" id="IPR002645">
    <property type="entry name" value="STAS_dom"/>
</dbReference>
<feature type="transmembrane region" description="Helical" evidence="5">
    <location>
        <begin position="365"/>
        <end position="381"/>
    </location>
</feature>
<name>A0A3N2Q0E5_SODAK</name>